<dbReference type="STRING" id="1817892.AUK40_03550"/>
<dbReference type="InterPro" id="IPR016181">
    <property type="entry name" value="Acyl_CoA_acyltransferase"/>
</dbReference>
<sequence length="350" mass="40904">MFTLIASPDTTSWDSDLARLPSPHILQTSSWADFKQSHHWQPLYVYDNNLRLPVLVLKRRLSPLSTSILYVPRGPALDWTNPASAPVLAELLSFLTHNLTPRHDAVLVKVECEARFDNQPIESIFRTSHFAPSSLHPQFKKTMWIDLRPKEDEILNTFHQKTRYNIRLAERKGVDIKDETSDQALRLFYDLHLSTGARGHFPVRSFVYYEQLWKSLLSVDRAKLFLAWHQGDLLGGVFLFAFADRVYYQYGASGETKRDFMPNHLLQWHSMCWAKQEGFKIYDMVGLPEEPDPHDPFYGVWRFKQGFQGETKNFIGAMDCFPSAGSRKLWNALYPLSKRWLWHIRHDVFF</sequence>
<keyword evidence="5" id="KW-0012">Acyltransferase</keyword>
<dbReference type="PROSITE" id="PS51191">
    <property type="entry name" value="FEMABX"/>
    <property type="match status" value="1"/>
</dbReference>
<evidence type="ECO:0000256" key="4">
    <source>
        <dbReference type="ARBA" id="ARBA00022984"/>
    </source>
</evidence>
<reference evidence="8" key="1">
    <citation type="journal article" date="2016" name="Environ. Microbiol.">
        <title>Genomic resolution of a cold subsurface aquifer community provides metabolic insights for novel microbes adapted to high CO concentrations.</title>
        <authorList>
            <person name="Probst A.J."/>
            <person name="Castelle C.J."/>
            <person name="Singh A."/>
            <person name="Brown C.T."/>
            <person name="Anantharaman K."/>
            <person name="Sharon I."/>
            <person name="Hug L.A."/>
            <person name="Burstein D."/>
            <person name="Emerson J.B."/>
            <person name="Thomas B.C."/>
            <person name="Banfield J.F."/>
        </authorList>
    </citation>
    <scope>NUCLEOTIDE SEQUENCE [LARGE SCALE GENOMIC DNA]</scope>
    <source>
        <strain evidence="8">CG2_30_54_11</strain>
    </source>
</reference>
<dbReference type="SUPFAM" id="SSF55729">
    <property type="entry name" value="Acyl-CoA N-acyltransferases (Nat)"/>
    <property type="match status" value="2"/>
</dbReference>
<protein>
    <recommendedName>
        <fullName evidence="7">BioF2-like acetyltransferase domain-containing protein</fullName>
    </recommendedName>
</protein>
<evidence type="ECO:0000256" key="6">
    <source>
        <dbReference type="ARBA" id="ARBA00023316"/>
    </source>
</evidence>
<evidence type="ECO:0000256" key="3">
    <source>
        <dbReference type="ARBA" id="ARBA00022960"/>
    </source>
</evidence>
<dbReference type="GO" id="GO:0016755">
    <property type="term" value="F:aminoacyltransferase activity"/>
    <property type="evidence" value="ECO:0007669"/>
    <property type="project" value="InterPro"/>
</dbReference>
<name>A0A1J5IJK4_9BACT</name>
<evidence type="ECO:0000256" key="2">
    <source>
        <dbReference type="ARBA" id="ARBA00022679"/>
    </source>
</evidence>
<keyword evidence="6" id="KW-0961">Cell wall biogenesis/degradation</keyword>
<evidence type="ECO:0000256" key="5">
    <source>
        <dbReference type="ARBA" id="ARBA00023315"/>
    </source>
</evidence>
<dbReference type="PANTHER" id="PTHR36174:SF1">
    <property type="entry name" value="LIPID II:GLYCINE GLYCYLTRANSFERASE"/>
    <property type="match status" value="1"/>
</dbReference>
<evidence type="ECO:0000313" key="8">
    <source>
        <dbReference type="EMBL" id="OIP97293.1"/>
    </source>
</evidence>
<dbReference type="GO" id="GO:0009252">
    <property type="term" value="P:peptidoglycan biosynthetic process"/>
    <property type="evidence" value="ECO:0007669"/>
    <property type="project" value="UniProtKB-KW"/>
</dbReference>
<organism evidence="8 9">
    <name type="scientific">Candidatus Wirthbacteria bacterium CG2_30_54_11</name>
    <dbReference type="NCBI Taxonomy" id="1817892"/>
    <lineage>
        <taxon>Bacteria</taxon>
        <taxon>Candidatus Wirthbacteria</taxon>
    </lineage>
</organism>
<dbReference type="Gene3D" id="3.40.630.30">
    <property type="match status" value="2"/>
</dbReference>
<comment type="caution">
    <text evidence="8">The sequence shown here is derived from an EMBL/GenBank/DDBJ whole genome shotgun (WGS) entry which is preliminary data.</text>
</comment>
<keyword evidence="4" id="KW-0573">Peptidoglycan synthesis</keyword>
<dbReference type="EMBL" id="MNZT01000060">
    <property type="protein sequence ID" value="OIP97293.1"/>
    <property type="molecule type" value="Genomic_DNA"/>
</dbReference>
<dbReference type="Proteomes" id="UP000183245">
    <property type="component" value="Unassembled WGS sequence"/>
</dbReference>
<dbReference type="InterPro" id="IPR050644">
    <property type="entry name" value="PG_Glycine_Bridge_Synth"/>
</dbReference>
<keyword evidence="3" id="KW-0133">Cell shape</keyword>
<comment type="similarity">
    <text evidence="1">Belongs to the FemABX family.</text>
</comment>
<dbReference type="InterPro" id="IPR003447">
    <property type="entry name" value="FEMABX"/>
</dbReference>
<evidence type="ECO:0000256" key="1">
    <source>
        <dbReference type="ARBA" id="ARBA00009943"/>
    </source>
</evidence>
<gene>
    <name evidence="8" type="ORF">AUK40_03550</name>
</gene>
<evidence type="ECO:0000259" key="7">
    <source>
        <dbReference type="Pfam" id="PF13480"/>
    </source>
</evidence>
<dbReference type="AlphaFoldDB" id="A0A1J5IJK4"/>
<keyword evidence="2" id="KW-0808">Transferase</keyword>
<accession>A0A1J5IJK4</accession>
<feature type="domain" description="BioF2-like acetyltransferase" evidence="7">
    <location>
        <begin position="161"/>
        <end position="286"/>
    </location>
</feature>
<evidence type="ECO:0000313" key="9">
    <source>
        <dbReference type="Proteomes" id="UP000183245"/>
    </source>
</evidence>
<dbReference type="GO" id="GO:0008360">
    <property type="term" value="P:regulation of cell shape"/>
    <property type="evidence" value="ECO:0007669"/>
    <property type="project" value="UniProtKB-KW"/>
</dbReference>
<dbReference type="Pfam" id="PF13480">
    <property type="entry name" value="Acetyltransf_6"/>
    <property type="match status" value="1"/>
</dbReference>
<dbReference type="GO" id="GO:0071555">
    <property type="term" value="P:cell wall organization"/>
    <property type="evidence" value="ECO:0007669"/>
    <property type="project" value="UniProtKB-KW"/>
</dbReference>
<dbReference type="PANTHER" id="PTHR36174">
    <property type="entry name" value="LIPID II:GLYCINE GLYCYLTRANSFERASE"/>
    <property type="match status" value="1"/>
</dbReference>
<dbReference type="InterPro" id="IPR038740">
    <property type="entry name" value="BioF2-like_GNAT_dom"/>
</dbReference>
<proteinExistence type="inferred from homology"/>